<keyword evidence="3" id="KW-1185">Reference proteome</keyword>
<evidence type="ECO:0000313" key="2">
    <source>
        <dbReference type="EMBL" id="CAD7002175.1"/>
    </source>
</evidence>
<gene>
    <name evidence="2" type="ORF">CCAP1982_LOCUS10663</name>
</gene>
<keyword evidence="1" id="KW-0472">Membrane</keyword>
<proteinExistence type="predicted"/>
<keyword evidence="1" id="KW-1133">Transmembrane helix</keyword>
<dbReference type="AlphaFoldDB" id="A0A811UW10"/>
<dbReference type="Proteomes" id="UP000606786">
    <property type="component" value="Unassembled WGS sequence"/>
</dbReference>
<dbReference type="EMBL" id="CAJHJT010000023">
    <property type="protein sequence ID" value="CAD7002175.1"/>
    <property type="molecule type" value="Genomic_DNA"/>
</dbReference>
<evidence type="ECO:0000313" key="3">
    <source>
        <dbReference type="Proteomes" id="UP000606786"/>
    </source>
</evidence>
<name>A0A811UW10_CERCA</name>
<evidence type="ECO:0000256" key="1">
    <source>
        <dbReference type="SAM" id="Phobius"/>
    </source>
</evidence>
<feature type="transmembrane region" description="Helical" evidence="1">
    <location>
        <begin position="108"/>
        <end position="126"/>
    </location>
</feature>
<reference evidence="2" key="1">
    <citation type="submission" date="2020-11" db="EMBL/GenBank/DDBJ databases">
        <authorList>
            <person name="Whitehead M."/>
        </authorList>
    </citation>
    <scope>NUCLEOTIDE SEQUENCE</scope>
    <source>
        <strain evidence="2">EGII</strain>
    </source>
</reference>
<accession>A0A811UW10</accession>
<comment type="caution">
    <text evidence="2">The sequence shown here is derived from an EMBL/GenBank/DDBJ whole genome shotgun (WGS) entry which is preliminary data.</text>
</comment>
<keyword evidence="1" id="KW-0812">Transmembrane</keyword>
<organism evidence="2 3">
    <name type="scientific">Ceratitis capitata</name>
    <name type="common">Mediterranean fruit fly</name>
    <name type="synonym">Tephritis capitata</name>
    <dbReference type="NCBI Taxonomy" id="7213"/>
    <lineage>
        <taxon>Eukaryota</taxon>
        <taxon>Metazoa</taxon>
        <taxon>Ecdysozoa</taxon>
        <taxon>Arthropoda</taxon>
        <taxon>Hexapoda</taxon>
        <taxon>Insecta</taxon>
        <taxon>Pterygota</taxon>
        <taxon>Neoptera</taxon>
        <taxon>Endopterygota</taxon>
        <taxon>Diptera</taxon>
        <taxon>Brachycera</taxon>
        <taxon>Muscomorpha</taxon>
        <taxon>Tephritoidea</taxon>
        <taxon>Tephritidae</taxon>
        <taxon>Ceratitis</taxon>
        <taxon>Ceratitis</taxon>
    </lineage>
</organism>
<sequence length="127" mass="14163">MHANDVNKPPQWGCNVTEQTLQVDFPSYCTDLIWLLKPNSPGFVRNIKSSNEMKKFKKKSAARLRASASLPLRAVQSTIKALPAATATATAVSILKNPLIFVPSNPQGNFNVVLIVLVWWCVFYFIE</sequence>
<protein>
    <submittedName>
        <fullName evidence="2">(Mediterranean fruit fly) hypothetical protein</fullName>
    </submittedName>
</protein>